<sequence length="134" mass="14204">MSSTSTASHGANLDGELHAHGDTHGHGSMRSYLIGFALSAVLTAIPFWLVMSDVLGNSTWTSAAVIAFAVAQVVVHTICFLHVNTQAEGGWTLVAFVFTAVILLIIIAGSLWIMYHLNTNMMPGMMTGQAATMP</sequence>
<accession>A0ABV2CXG2</accession>
<keyword evidence="5" id="KW-0813">Transport</keyword>
<dbReference type="NCBIfam" id="TIGR02847">
    <property type="entry name" value="CyoD"/>
    <property type="match status" value="1"/>
</dbReference>
<dbReference type="InterPro" id="IPR014210">
    <property type="entry name" value="Cyt_o_ubiqinol_oxidase_su4"/>
</dbReference>
<evidence type="ECO:0000256" key="10">
    <source>
        <dbReference type="ARBA" id="ARBA00023002"/>
    </source>
</evidence>
<comment type="subunit">
    <text evidence="3">Heterooctamer of two A chains, two B chains, two C chains and two D chains.</text>
</comment>
<dbReference type="EMBL" id="JBEWLY010000004">
    <property type="protein sequence ID" value="MET1754140.1"/>
    <property type="molecule type" value="Genomic_DNA"/>
</dbReference>
<keyword evidence="7 17" id="KW-0812">Transmembrane</keyword>
<evidence type="ECO:0000256" key="4">
    <source>
        <dbReference type="ARBA" id="ARBA00014689"/>
    </source>
</evidence>
<comment type="similarity">
    <text evidence="2">Belongs to the cytochrome c oxidase bacterial subunit 4 family.</text>
</comment>
<keyword evidence="11 17" id="KW-0472">Membrane</keyword>
<comment type="subcellular location">
    <subcellularLocation>
        <location evidence="1">Cell membrane</location>
        <topology evidence="1">Multi-pass membrane protein</topology>
    </subcellularLocation>
</comment>
<dbReference type="PANTHER" id="PTHR36835">
    <property type="entry name" value="CYTOCHROME BO(3) UBIQUINOL OXIDASE SUBUNIT 4"/>
    <property type="match status" value="1"/>
</dbReference>
<evidence type="ECO:0000256" key="16">
    <source>
        <dbReference type="ARBA" id="ARBA00032185"/>
    </source>
</evidence>
<dbReference type="InterPro" id="IPR005171">
    <property type="entry name" value="Cyt_c_oxidase_su4_prok"/>
</dbReference>
<evidence type="ECO:0000256" key="2">
    <source>
        <dbReference type="ARBA" id="ARBA00008079"/>
    </source>
</evidence>
<evidence type="ECO:0000256" key="11">
    <source>
        <dbReference type="ARBA" id="ARBA00023136"/>
    </source>
</evidence>
<name>A0ABV2CXG2_9SPHN</name>
<evidence type="ECO:0000256" key="1">
    <source>
        <dbReference type="ARBA" id="ARBA00004651"/>
    </source>
</evidence>
<feature type="transmembrane region" description="Helical" evidence="17">
    <location>
        <begin position="93"/>
        <end position="115"/>
    </location>
</feature>
<evidence type="ECO:0000256" key="14">
    <source>
        <dbReference type="ARBA" id="ARBA00030211"/>
    </source>
</evidence>
<reference evidence="18 19" key="1">
    <citation type="submission" date="2024-07" db="EMBL/GenBank/DDBJ databases">
        <title>Novosphingobium kalidii RD2P27.</title>
        <authorList>
            <person name="Sun J.-Q."/>
        </authorList>
    </citation>
    <scope>NUCLEOTIDE SEQUENCE [LARGE SCALE GENOMIC DNA]</scope>
    <source>
        <strain evidence="18 19">RD2P27</strain>
    </source>
</reference>
<dbReference type="RefSeq" id="WP_353982540.1">
    <property type="nucleotide sequence ID" value="NZ_JBEWLY010000004.1"/>
</dbReference>
<keyword evidence="10" id="KW-0560">Oxidoreductase</keyword>
<keyword evidence="6" id="KW-1003">Cell membrane</keyword>
<evidence type="ECO:0000256" key="8">
    <source>
        <dbReference type="ARBA" id="ARBA00022982"/>
    </source>
</evidence>
<evidence type="ECO:0000256" key="12">
    <source>
        <dbReference type="ARBA" id="ARBA00025694"/>
    </source>
</evidence>
<feature type="transmembrane region" description="Helical" evidence="17">
    <location>
        <begin position="63"/>
        <end position="81"/>
    </location>
</feature>
<feature type="transmembrane region" description="Helical" evidence="17">
    <location>
        <begin position="32"/>
        <end position="51"/>
    </location>
</feature>
<keyword evidence="19" id="KW-1185">Reference proteome</keyword>
<evidence type="ECO:0000256" key="17">
    <source>
        <dbReference type="SAM" id="Phobius"/>
    </source>
</evidence>
<comment type="caution">
    <text evidence="18">The sequence shown here is derived from an EMBL/GenBank/DDBJ whole genome shotgun (WGS) entry which is preliminary data.</text>
</comment>
<evidence type="ECO:0000256" key="15">
    <source>
        <dbReference type="ARBA" id="ARBA00031887"/>
    </source>
</evidence>
<evidence type="ECO:0000256" key="9">
    <source>
        <dbReference type="ARBA" id="ARBA00022989"/>
    </source>
</evidence>
<keyword evidence="9 17" id="KW-1133">Transmembrane helix</keyword>
<organism evidence="18 19">
    <name type="scientific">Novosphingobium kalidii</name>
    <dbReference type="NCBI Taxonomy" id="3230299"/>
    <lineage>
        <taxon>Bacteria</taxon>
        <taxon>Pseudomonadati</taxon>
        <taxon>Pseudomonadota</taxon>
        <taxon>Alphaproteobacteria</taxon>
        <taxon>Sphingomonadales</taxon>
        <taxon>Sphingomonadaceae</taxon>
        <taxon>Novosphingobium</taxon>
    </lineage>
</organism>
<dbReference type="Proteomes" id="UP001548713">
    <property type="component" value="Unassembled WGS sequence"/>
</dbReference>
<protein>
    <recommendedName>
        <fullName evidence="4">Cytochrome bo(3) ubiquinol oxidase subunit 4</fullName>
    </recommendedName>
    <alternativeName>
        <fullName evidence="16">Cytochrome o ubiquinol oxidase subunit 4</fullName>
    </alternativeName>
    <alternativeName>
        <fullName evidence="13">Oxidase bo(3) subunit 4</fullName>
    </alternativeName>
    <alternativeName>
        <fullName evidence="14">Ubiquinol oxidase polypeptide IV</fullName>
    </alternativeName>
    <alternativeName>
        <fullName evidence="15">Ubiquinol oxidase subunit 4</fullName>
    </alternativeName>
</protein>
<proteinExistence type="inferred from homology"/>
<evidence type="ECO:0000256" key="6">
    <source>
        <dbReference type="ARBA" id="ARBA00022475"/>
    </source>
</evidence>
<evidence type="ECO:0000256" key="13">
    <source>
        <dbReference type="ARBA" id="ARBA00030071"/>
    </source>
</evidence>
<dbReference type="PANTHER" id="PTHR36835:SF1">
    <property type="entry name" value="CYTOCHROME BO(3) UBIQUINOL OXIDASE SUBUNIT 4"/>
    <property type="match status" value="1"/>
</dbReference>
<evidence type="ECO:0000256" key="7">
    <source>
        <dbReference type="ARBA" id="ARBA00022692"/>
    </source>
</evidence>
<dbReference type="InterPro" id="IPR050968">
    <property type="entry name" value="Cytochrome_c_oxidase_bac_sub4"/>
</dbReference>
<evidence type="ECO:0000256" key="3">
    <source>
        <dbReference type="ARBA" id="ARBA00011700"/>
    </source>
</evidence>
<gene>
    <name evidence="18" type="primary">cyoD</name>
    <name evidence="18" type="ORF">ABVV53_01465</name>
</gene>
<dbReference type="Pfam" id="PF03626">
    <property type="entry name" value="COX4_pro"/>
    <property type="match status" value="1"/>
</dbReference>
<evidence type="ECO:0000256" key="5">
    <source>
        <dbReference type="ARBA" id="ARBA00022448"/>
    </source>
</evidence>
<comment type="function">
    <text evidence="12">Cytochrome bo(3) ubiquinol terminal oxidase is the component of the aerobic respiratory chain of E.coli that predominates when cells are grown at high aeration. Has proton pump activity across the membrane in addition to electron transfer, pumping 2 protons/electron.</text>
</comment>
<keyword evidence="8" id="KW-0249">Electron transport</keyword>
<evidence type="ECO:0000313" key="19">
    <source>
        <dbReference type="Proteomes" id="UP001548713"/>
    </source>
</evidence>
<evidence type="ECO:0000313" key="18">
    <source>
        <dbReference type="EMBL" id="MET1754140.1"/>
    </source>
</evidence>